<dbReference type="SUPFAM" id="SSF54373">
    <property type="entry name" value="FAD-linked reductases, C-terminal domain"/>
    <property type="match status" value="1"/>
</dbReference>
<dbReference type="Pfam" id="PF01266">
    <property type="entry name" value="DAO"/>
    <property type="match status" value="1"/>
</dbReference>
<accession>A0A1C5IZI5</accession>
<keyword evidence="4 9" id="KW-0274">FAD</keyword>
<keyword evidence="5" id="KW-0560">Oxidoreductase</keyword>
<dbReference type="EC" id="1.4.3.3" evidence="6"/>
<evidence type="ECO:0000256" key="5">
    <source>
        <dbReference type="ARBA" id="ARBA00023002"/>
    </source>
</evidence>
<dbReference type="SUPFAM" id="SSF51971">
    <property type="entry name" value="Nucleotide-binding domain"/>
    <property type="match status" value="1"/>
</dbReference>
<dbReference type="Proteomes" id="UP000198221">
    <property type="component" value="Chromosome I"/>
</dbReference>
<dbReference type="PROSITE" id="PS00677">
    <property type="entry name" value="DAO"/>
    <property type="match status" value="1"/>
</dbReference>
<evidence type="ECO:0000256" key="1">
    <source>
        <dbReference type="ARBA" id="ARBA00001974"/>
    </source>
</evidence>
<feature type="binding site" evidence="9">
    <location>
        <position position="214"/>
    </location>
    <ligand>
        <name>D-dopa</name>
        <dbReference type="ChEBI" id="CHEBI:149689"/>
    </ligand>
</feature>
<feature type="domain" description="FAD dependent oxidoreductase" evidence="10">
    <location>
        <begin position="6"/>
        <end position="314"/>
    </location>
</feature>
<comment type="catalytic activity">
    <reaction evidence="8">
        <text>a D-alpha-amino acid + O2 + H2O = a 2-oxocarboxylate + H2O2 + NH4(+)</text>
        <dbReference type="Rhea" id="RHEA:21816"/>
        <dbReference type="ChEBI" id="CHEBI:15377"/>
        <dbReference type="ChEBI" id="CHEBI:15379"/>
        <dbReference type="ChEBI" id="CHEBI:16240"/>
        <dbReference type="ChEBI" id="CHEBI:28938"/>
        <dbReference type="ChEBI" id="CHEBI:35179"/>
        <dbReference type="ChEBI" id="CHEBI:59871"/>
        <dbReference type="EC" id="1.4.3.3"/>
    </reaction>
    <physiologicalReaction direction="left-to-right" evidence="8">
        <dbReference type="Rhea" id="RHEA:21817"/>
    </physiologicalReaction>
</comment>
<dbReference type="PANTHER" id="PTHR11530">
    <property type="entry name" value="D-AMINO ACID OXIDASE"/>
    <property type="match status" value="1"/>
</dbReference>
<dbReference type="AlphaFoldDB" id="A0A1C5IZI5"/>
<comment type="similarity">
    <text evidence="2">Belongs to the DAMOX/DASOX family.</text>
</comment>
<dbReference type="GO" id="GO:0019478">
    <property type="term" value="P:D-amino acid catabolic process"/>
    <property type="evidence" value="ECO:0007669"/>
    <property type="project" value="TreeGrafter"/>
</dbReference>
<feature type="binding site" evidence="9">
    <location>
        <position position="269"/>
    </location>
    <ligand>
        <name>D-dopa</name>
        <dbReference type="ChEBI" id="CHEBI:149689"/>
    </ligand>
</feature>
<evidence type="ECO:0000256" key="3">
    <source>
        <dbReference type="ARBA" id="ARBA00022630"/>
    </source>
</evidence>
<dbReference type="InterPro" id="IPR006076">
    <property type="entry name" value="FAD-dep_OxRdtase"/>
</dbReference>
<evidence type="ECO:0000259" key="10">
    <source>
        <dbReference type="Pfam" id="PF01266"/>
    </source>
</evidence>
<evidence type="ECO:0000256" key="2">
    <source>
        <dbReference type="ARBA" id="ARBA00006730"/>
    </source>
</evidence>
<sequence>MTGRADVVVVGGGIIGLTAAVRLRERGARVTLLAADEPADTVSAVAAAVWYPSHTEEDPRVLRWARETHAELGRQATAGVPGVVARPTRMLLRRPWEGPPWWAAATGDLLAAPGAGPYSTELRFTAPTVEMVPYLGWLRERFARAGGRLLRGRLDRLTDGFALAPTVVNATGLAAGRLADDPAVHPARGQVVLVANPGLTTSVRDEENPAGIAYVHPRRHDVVLGGTFEPGEWDTRPDPATSAAIRRRCVALVPELAAAPVLGERVGLRPARHGGPRVAVQPGVPTWRRLVHAYGHGGAGITLSWGCAAEVARLALDDEDELGTAQRSTRNASR</sequence>
<dbReference type="RefSeq" id="WP_172875846.1">
    <property type="nucleotide sequence ID" value="NZ_LT607754.1"/>
</dbReference>
<protein>
    <recommendedName>
        <fullName evidence="7">D-amino-acid oxidase</fullName>
        <ecNumber evidence="6">1.4.3.3</ecNumber>
    </recommendedName>
</protein>
<dbReference type="Gene3D" id="3.40.50.720">
    <property type="entry name" value="NAD(P)-binding Rossmann-like Domain"/>
    <property type="match status" value="1"/>
</dbReference>
<evidence type="ECO:0000256" key="7">
    <source>
        <dbReference type="ARBA" id="ARBA00039751"/>
    </source>
</evidence>
<evidence type="ECO:0000313" key="11">
    <source>
        <dbReference type="EMBL" id="SCG63738.1"/>
    </source>
</evidence>
<organism evidence="11 12">
    <name type="scientific">Micromonospora inositola</name>
    <dbReference type="NCBI Taxonomy" id="47865"/>
    <lineage>
        <taxon>Bacteria</taxon>
        <taxon>Bacillati</taxon>
        <taxon>Actinomycetota</taxon>
        <taxon>Actinomycetes</taxon>
        <taxon>Micromonosporales</taxon>
        <taxon>Micromonosporaceae</taxon>
        <taxon>Micromonospora</taxon>
    </lineage>
</organism>
<feature type="binding site" evidence="9">
    <location>
        <position position="298"/>
    </location>
    <ligand>
        <name>D-dopa</name>
        <dbReference type="ChEBI" id="CHEBI:149689"/>
    </ligand>
</feature>
<name>A0A1C5IZI5_9ACTN</name>
<dbReference type="GO" id="GO:0003884">
    <property type="term" value="F:D-amino-acid oxidase activity"/>
    <property type="evidence" value="ECO:0007669"/>
    <property type="project" value="UniProtKB-EC"/>
</dbReference>
<dbReference type="GO" id="GO:0005737">
    <property type="term" value="C:cytoplasm"/>
    <property type="evidence" value="ECO:0007669"/>
    <property type="project" value="TreeGrafter"/>
</dbReference>
<proteinExistence type="inferred from homology"/>
<evidence type="ECO:0000313" key="12">
    <source>
        <dbReference type="Proteomes" id="UP000198221"/>
    </source>
</evidence>
<feature type="binding site" evidence="9">
    <location>
        <position position="171"/>
    </location>
    <ligand>
        <name>FAD</name>
        <dbReference type="ChEBI" id="CHEBI:57692"/>
    </ligand>
</feature>
<dbReference type="Gene3D" id="3.30.9.10">
    <property type="entry name" value="D-Amino Acid Oxidase, subunit A, domain 2"/>
    <property type="match status" value="1"/>
</dbReference>
<evidence type="ECO:0000256" key="6">
    <source>
        <dbReference type="ARBA" id="ARBA00039101"/>
    </source>
</evidence>
<dbReference type="PANTHER" id="PTHR11530:SF11">
    <property type="entry name" value="D-ASPARTATE OXIDASE"/>
    <property type="match status" value="1"/>
</dbReference>
<dbReference type="EMBL" id="LT607754">
    <property type="protein sequence ID" value="SCG63738.1"/>
    <property type="molecule type" value="Genomic_DNA"/>
</dbReference>
<dbReference type="InterPro" id="IPR006181">
    <property type="entry name" value="D-amino_acid_oxidase_CS"/>
</dbReference>
<gene>
    <name evidence="11" type="ORF">GA0070613_3737</name>
</gene>
<dbReference type="PIRSF" id="PIRSF000189">
    <property type="entry name" value="D-aa_oxidase"/>
    <property type="match status" value="1"/>
</dbReference>
<keyword evidence="3" id="KW-0285">Flavoprotein</keyword>
<evidence type="ECO:0000256" key="9">
    <source>
        <dbReference type="PIRSR" id="PIRSR000189-1"/>
    </source>
</evidence>
<dbReference type="InterPro" id="IPR023209">
    <property type="entry name" value="DAO"/>
</dbReference>
<dbReference type="GO" id="GO:0071949">
    <property type="term" value="F:FAD binding"/>
    <property type="evidence" value="ECO:0007669"/>
    <property type="project" value="InterPro"/>
</dbReference>
<reference evidence="12" key="1">
    <citation type="submission" date="2016-06" db="EMBL/GenBank/DDBJ databases">
        <authorList>
            <person name="Varghese N."/>
            <person name="Submissions Spin"/>
        </authorList>
    </citation>
    <scope>NUCLEOTIDE SEQUENCE [LARGE SCALE GENOMIC DNA]</scope>
    <source>
        <strain evidence="12">DSM 43819</strain>
    </source>
</reference>
<keyword evidence="12" id="KW-1185">Reference proteome</keyword>
<feature type="binding site" evidence="9">
    <location>
        <begin position="297"/>
        <end position="302"/>
    </location>
    <ligand>
        <name>FAD</name>
        <dbReference type="ChEBI" id="CHEBI:57692"/>
    </ligand>
</feature>
<evidence type="ECO:0000256" key="8">
    <source>
        <dbReference type="ARBA" id="ARBA00049547"/>
    </source>
</evidence>
<comment type="cofactor">
    <cofactor evidence="1 9">
        <name>FAD</name>
        <dbReference type="ChEBI" id="CHEBI:57692"/>
    </cofactor>
</comment>
<evidence type="ECO:0000256" key="4">
    <source>
        <dbReference type="ARBA" id="ARBA00022827"/>
    </source>
</evidence>